<protein>
    <recommendedName>
        <fullName evidence="6">Aminotransferase</fullName>
        <ecNumber evidence="6">2.6.1.-</ecNumber>
    </recommendedName>
</protein>
<dbReference type="EC" id="2.6.1.-" evidence="6"/>
<name>A0ABV0JP20_9CYAN</name>
<keyword evidence="5" id="KW-0663">Pyridoxal phosphate</keyword>
<accession>A0ABV0JP20</accession>
<dbReference type="Gene3D" id="3.40.640.10">
    <property type="entry name" value="Type I PLP-dependent aspartate aminotransferase-like (Major domain)"/>
    <property type="match status" value="1"/>
</dbReference>
<comment type="cofactor">
    <cofactor evidence="1 6">
        <name>pyridoxal 5'-phosphate</name>
        <dbReference type="ChEBI" id="CHEBI:597326"/>
    </cofactor>
</comment>
<dbReference type="PROSITE" id="PS00105">
    <property type="entry name" value="AA_TRANSFER_CLASS_1"/>
    <property type="match status" value="1"/>
</dbReference>
<evidence type="ECO:0000256" key="2">
    <source>
        <dbReference type="ARBA" id="ARBA00007441"/>
    </source>
</evidence>
<evidence type="ECO:0000313" key="9">
    <source>
        <dbReference type="Proteomes" id="UP001442494"/>
    </source>
</evidence>
<dbReference type="InterPro" id="IPR004838">
    <property type="entry name" value="NHTrfase_class1_PyrdxlP-BS"/>
</dbReference>
<dbReference type="Gene3D" id="3.90.1150.10">
    <property type="entry name" value="Aspartate Aminotransferase, domain 1"/>
    <property type="match status" value="1"/>
</dbReference>
<dbReference type="EMBL" id="JAMPKK010000023">
    <property type="protein sequence ID" value="MEP0865210.1"/>
    <property type="molecule type" value="Genomic_DNA"/>
</dbReference>
<comment type="caution">
    <text evidence="8">The sequence shown here is derived from an EMBL/GenBank/DDBJ whole genome shotgun (WGS) entry which is preliminary data.</text>
</comment>
<keyword evidence="4 6" id="KW-0808">Transferase</keyword>
<evidence type="ECO:0000259" key="7">
    <source>
        <dbReference type="Pfam" id="PF00155"/>
    </source>
</evidence>
<organism evidence="8 9">
    <name type="scientific">Funiculus sociatus GB2-A5</name>
    <dbReference type="NCBI Taxonomy" id="2933946"/>
    <lineage>
        <taxon>Bacteria</taxon>
        <taxon>Bacillati</taxon>
        <taxon>Cyanobacteriota</taxon>
        <taxon>Cyanophyceae</taxon>
        <taxon>Coleofasciculales</taxon>
        <taxon>Coleofasciculaceae</taxon>
        <taxon>Funiculus</taxon>
    </lineage>
</organism>
<keyword evidence="9" id="KW-1185">Reference proteome</keyword>
<evidence type="ECO:0000256" key="6">
    <source>
        <dbReference type="RuleBase" id="RU000481"/>
    </source>
</evidence>
<dbReference type="SUPFAM" id="SSF53383">
    <property type="entry name" value="PLP-dependent transferases"/>
    <property type="match status" value="1"/>
</dbReference>
<proteinExistence type="inferred from homology"/>
<dbReference type="InterPro" id="IPR004839">
    <property type="entry name" value="Aminotransferase_I/II_large"/>
</dbReference>
<dbReference type="PANTHER" id="PTHR46383:SF1">
    <property type="entry name" value="ASPARTATE AMINOTRANSFERASE"/>
    <property type="match status" value="1"/>
</dbReference>
<evidence type="ECO:0000313" key="8">
    <source>
        <dbReference type="EMBL" id="MEP0865210.1"/>
    </source>
</evidence>
<dbReference type="InterPro" id="IPR050596">
    <property type="entry name" value="AspAT/PAT-like"/>
</dbReference>
<dbReference type="InterPro" id="IPR015424">
    <property type="entry name" value="PyrdxlP-dep_Trfase"/>
</dbReference>
<dbReference type="Pfam" id="PF00155">
    <property type="entry name" value="Aminotran_1_2"/>
    <property type="match status" value="1"/>
</dbReference>
<dbReference type="PANTHER" id="PTHR46383">
    <property type="entry name" value="ASPARTATE AMINOTRANSFERASE"/>
    <property type="match status" value="1"/>
</dbReference>
<reference evidence="8 9" key="1">
    <citation type="submission" date="2022-04" db="EMBL/GenBank/DDBJ databases">
        <title>Positive selection, recombination, and allopatry shape intraspecific diversity of widespread and dominant cyanobacteria.</title>
        <authorList>
            <person name="Wei J."/>
            <person name="Shu W."/>
            <person name="Hu C."/>
        </authorList>
    </citation>
    <scope>NUCLEOTIDE SEQUENCE [LARGE SCALE GENOMIC DNA]</scope>
    <source>
        <strain evidence="8 9">GB2-A5</strain>
    </source>
</reference>
<dbReference type="InterPro" id="IPR015421">
    <property type="entry name" value="PyrdxlP-dep_Trfase_major"/>
</dbReference>
<keyword evidence="3 6" id="KW-0032">Aminotransferase</keyword>
<dbReference type="InterPro" id="IPR015422">
    <property type="entry name" value="PyrdxlP-dep_Trfase_small"/>
</dbReference>
<evidence type="ECO:0000256" key="5">
    <source>
        <dbReference type="ARBA" id="ARBA00022898"/>
    </source>
</evidence>
<feature type="domain" description="Aminotransferase class I/classII large" evidence="7">
    <location>
        <begin position="31"/>
        <end position="380"/>
    </location>
</feature>
<dbReference type="GO" id="GO:0008483">
    <property type="term" value="F:transaminase activity"/>
    <property type="evidence" value="ECO:0007669"/>
    <property type="project" value="UniProtKB-KW"/>
</dbReference>
<comment type="similarity">
    <text evidence="2 6">Belongs to the class-I pyridoxal-phosphate-dependent aminotransferase family.</text>
</comment>
<dbReference type="CDD" id="cd00609">
    <property type="entry name" value="AAT_like"/>
    <property type="match status" value="1"/>
</dbReference>
<dbReference type="Proteomes" id="UP001442494">
    <property type="component" value="Unassembled WGS sequence"/>
</dbReference>
<gene>
    <name evidence="8" type="ORF">NDI37_12110</name>
</gene>
<sequence>MKLAARVGQVTPSITLAIAAKAKAMKAEGIDVCSFSAGEPDFDTPEHIKAAAKKALDEGKTKYGPATGEPKLREAIARKLQKDNNLGFAAENVIVTNGGKHSLYNLMMALLNGGDEVIIPSPYWLSYPEMVILAGGTPIIVPTDASTGYKITPEQLRSSITPRTKLFVLNSPCNPTGVVYTPAEIKALGEVVVEKDILVVSDEIYEKIIYDDAQHLSIGAVSPEVFDRTIISSGFAKAYSMTGWRIGYLAAPVELVKAVSTIQGHSTSNVCTFAQFGAIAALEGSQDCVEQMRLAFAERRQIMLQRLNAIPGLSCAKPDGAFYLFVNISKSGLNSLEFCDKLLENKRVAAIPAIAFGADDHIRLSYATDMTSIEKGMDRLDKFVRSLV</sequence>
<evidence type="ECO:0000256" key="3">
    <source>
        <dbReference type="ARBA" id="ARBA00022576"/>
    </source>
</evidence>
<dbReference type="RefSeq" id="WP_190425082.1">
    <property type="nucleotide sequence ID" value="NZ_JAMPKK010000023.1"/>
</dbReference>
<evidence type="ECO:0000256" key="1">
    <source>
        <dbReference type="ARBA" id="ARBA00001933"/>
    </source>
</evidence>
<evidence type="ECO:0000256" key="4">
    <source>
        <dbReference type="ARBA" id="ARBA00022679"/>
    </source>
</evidence>